<dbReference type="RefSeq" id="WP_062478395.1">
    <property type="nucleotide sequence ID" value="NZ_CP013650.1"/>
</dbReference>
<dbReference type="KEGG" id="lal:AT746_07175"/>
<evidence type="ECO:0000313" key="6">
    <source>
        <dbReference type="EMBL" id="ALS98065.1"/>
    </source>
</evidence>
<accession>A0A0U3AH88</accession>
<dbReference type="PROSITE" id="PS00070">
    <property type="entry name" value="ALDEHYDE_DEHYDR_CYS"/>
    <property type="match status" value="1"/>
</dbReference>
<dbReference type="PROSITE" id="PS00687">
    <property type="entry name" value="ALDEHYDE_DEHYDR_GLU"/>
    <property type="match status" value="1"/>
</dbReference>
<comment type="similarity">
    <text evidence="1 4">Belongs to the aldehyde dehydrogenase family.</text>
</comment>
<dbReference type="SUPFAM" id="SSF53720">
    <property type="entry name" value="ALDH-like"/>
    <property type="match status" value="1"/>
</dbReference>
<dbReference type="AlphaFoldDB" id="A0A0U3AH88"/>
<dbReference type="InterPro" id="IPR016160">
    <property type="entry name" value="Ald_DH_CS_CYS"/>
</dbReference>
<sequence>MAPDNLNQWQEYVKSLKIEGRAFINGGYTAAQSEKTFACINPANSEQIAQIAECEEADAEKAVQAASHSFEAGTWRNMAPKQRKQVLLKLAALMLEHRTELAALETLDMGKPISESYNVDIPGAAEVISWHAEAIDKIYDEVAPTEANVLATITREPIGVVAAITPWNFPLWIACWKIGPALAAGNSVVLKPSEKSSLTAIKLAQLASDAGIPDGVFNVVPGYGHTVGKALALHMQVDCLAFTGSTRIARQLMIYAGESNMKRVWLEAGGKNPNIVFADCADLDKAARSAASGCFYNQGEVCVAATRLLVERSIHDEFVEKVRQASQNFKPGDPLDPDTNMGALVDKQHQGSVLQYIDKGKQGGATLALGGKAALDVDKGAFVEPTIFTAVTNQMPIAREEIFGPVMSVIPFDDEQDAIAIANDSDYGLGAALWTASLSRAHKLSKQLRAGSVWINNYNDGDMTVPFGGFKQSGNGRDKSLHALEKYTELKTTWIELD</sequence>
<dbReference type="Pfam" id="PF00171">
    <property type="entry name" value="Aldedh"/>
    <property type="match status" value="1"/>
</dbReference>
<evidence type="ECO:0000256" key="4">
    <source>
        <dbReference type="RuleBase" id="RU003345"/>
    </source>
</evidence>
<name>A0A0U3AH88_9ALTE</name>
<evidence type="ECO:0000256" key="2">
    <source>
        <dbReference type="ARBA" id="ARBA00023002"/>
    </source>
</evidence>
<dbReference type="InterPro" id="IPR016163">
    <property type="entry name" value="Ald_DH_C"/>
</dbReference>
<dbReference type="Proteomes" id="UP000068447">
    <property type="component" value="Chromosome"/>
</dbReference>
<keyword evidence="7" id="KW-1185">Reference proteome</keyword>
<evidence type="ECO:0000256" key="1">
    <source>
        <dbReference type="ARBA" id="ARBA00009986"/>
    </source>
</evidence>
<dbReference type="OrthoDB" id="9812625at2"/>
<dbReference type="STRING" id="1526571.AT746_07175"/>
<reference evidence="6 7" key="1">
    <citation type="submission" date="2015-12" db="EMBL/GenBank/DDBJ databases">
        <title>Complete genome of Lacimicrobium alkaliphilum KCTC 32984.</title>
        <authorList>
            <person name="Kim S.-G."/>
            <person name="Lee Y.-J."/>
        </authorList>
    </citation>
    <scope>NUCLEOTIDE SEQUENCE [LARGE SCALE GENOMIC DNA]</scope>
    <source>
        <strain evidence="6 7">YelD216</strain>
    </source>
</reference>
<dbReference type="GO" id="GO:0004030">
    <property type="term" value="F:aldehyde dehydrogenase [NAD(P)+] activity"/>
    <property type="evidence" value="ECO:0007669"/>
    <property type="project" value="UniProtKB-ARBA"/>
</dbReference>
<proteinExistence type="inferred from homology"/>
<keyword evidence="2 4" id="KW-0560">Oxidoreductase</keyword>
<evidence type="ECO:0000256" key="3">
    <source>
        <dbReference type="PROSITE-ProRule" id="PRU10007"/>
    </source>
</evidence>
<dbReference type="FunFam" id="3.40.309.10:FF:000012">
    <property type="entry name" value="Betaine aldehyde dehydrogenase"/>
    <property type="match status" value="1"/>
</dbReference>
<dbReference type="FunFam" id="3.40.605.10:FF:000001">
    <property type="entry name" value="Aldehyde dehydrogenase 1"/>
    <property type="match status" value="1"/>
</dbReference>
<dbReference type="InterPro" id="IPR016161">
    <property type="entry name" value="Ald_DH/histidinol_DH"/>
</dbReference>
<feature type="domain" description="Aldehyde dehydrogenase" evidence="5">
    <location>
        <begin position="29"/>
        <end position="492"/>
    </location>
</feature>
<feature type="active site" evidence="3">
    <location>
        <position position="267"/>
    </location>
</feature>
<dbReference type="PANTHER" id="PTHR11699">
    <property type="entry name" value="ALDEHYDE DEHYDROGENASE-RELATED"/>
    <property type="match status" value="1"/>
</dbReference>
<dbReference type="CDD" id="cd07112">
    <property type="entry name" value="ALDH_GABALDH-PuuC"/>
    <property type="match status" value="1"/>
</dbReference>
<dbReference type="InterPro" id="IPR015590">
    <property type="entry name" value="Aldehyde_DH_dom"/>
</dbReference>
<evidence type="ECO:0000313" key="7">
    <source>
        <dbReference type="Proteomes" id="UP000068447"/>
    </source>
</evidence>
<dbReference type="Gene3D" id="3.40.605.10">
    <property type="entry name" value="Aldehyde Dehydrogenase, Chain A, domain 1"/>
    <property type="match status" value="1"/>
</dbReference>
<dbReference type="Gene3D" id="3.40.309.10">
    <property type="entry name" value="Aldehyde Dehydrogenase, Chain A, domain 2"/>
    <property type="match status" value="1"/>
</dbReference>
<organism evidence="6 7">
    <name type="scientific">Lacimicrobium alkaliphilum</name>
    <dbReference type="NCBI Taxonomy" id="1526571"/>
    <lineage>
        <taxon>Bacteria</taxon>
        <taxon>Pseudomonadati</taxon>
        <taxon>Pseudomonadota</taxon>
        <taxon>Gammaproteobacteria</taxon>
        <taxon>Alteromonadales</taxon>
        <taxon>Alteromonadaceae</taxon>
        <taxon>Lacimicrobium</taxon>
    </lineage>
</organism>
<gene>
    <name evidence="6" type="ORF">AT746_07175</name>
</gene>
<protein>
    <submittedName>
        <fullName evidence="6">Aldehyde dehydrogenase</fullName>
    </submittedName>
</protein>
<dbReference type="InterPro" id="IPR029510">
    <property type="entry name" value="Ald_DH_CS_GLU"/>
</dbReference>
<evidence type="ECO:0000259" key="5">
    <source>
        <dbReference type="Pfam" id="PF00171"/>
    </source>
</evidence>
<dbReference type="EMBL" id="CP013650">
    <property type="protein sequence ID" value="ALS98065.1"/>
    <property type="molecule type" value="Genomic_DNA"/>
</dbReference>
<dbReference type="InterPro" id="IPR016162">
    <property type="entry name" value="Ald_DH_N"/>
</dbReference>